<dbReference type="InterPro" id="IPR043502">
    <property type="entry name" value="DNA/RNA_pol_sf"/>
</dbReference>
<dbReference type="AlphaFoldDB" id="A0A2I4HR34"/>
<keyword evidence="1" id="KW-1185">Reference proteome</keyword>
<evidence type="ECO:0000313" key="1">
    <source>
        <dbReference type="Proteomes" id="UP000235220"/>
    </source>
</evidence>
<gene>
    <name evidence="2" type="primary">LOC109020576</name>
</gene>
<proteinExistence type="predicted"/>
<dbReference type="GeneID" id="109020576"/>
<dbReference type="Proteomes" id="UP000235220">
    <property type="component" value="Chromosome 11"/>
</dbReference>
<organism evidence="1 2">
    <name type="scientific">Juglans regia</name>
    <name type="common">English walnut</name>
    <dbReference type="NCBI Taxonomy" id="51240"/>
    <lineage>
        <taxon>Eukaryota</taxon>
        <taxon>Viridiplantae</taxon>
        <taxon>Streptophyta</taxon>
        <taxon>Embryophyta</taxon>
        <taxon>Tracheophyta</taxon>
        <taxon>Spermatophyta</taxon>
        <taxon>Magnoliopsida</taxon>
        <taxon>eudicotyledons</taxon>
        <taxon>Gunneridae</taxon>
        <taxon>Pentapetalae</taxon>
        <taxon>rosids</taxon>
        <taxon>fabids</taxon>
        <taxon>Fagales</taxon>
        <taxon>Juglandaceae</taxon>
        <taxon>Juglans</taxon>
    </lineage>
</organism>
<dbReference type="PANTHER" id="PTHR11439">
    <property type="entry name" value="GAG-POL-RELATED RETROTRANSPOSON"/>
    <property type="match status" value="1"/>
</dbReference>
<evidence type="ECO:0000313" key="2">
    <source>
        <dbReference type="RefSeq" id="XP_018858609.2"/>
    </source>
</evidence>
<dbReference type="CDD" id="cd09272">
    <property type="entry name" value="RNase_HI_RT_Ty1"/>
    <property type="match status" value="1"/>
</dbReference>
<dbReference type="PANTHER" id="PTHR11439:SF524">
    <property type="entry name" value="RNA-DIRECTED DNA POLYMERASE, PROTEIN KINASE RLK-PELLE-DLSV FAMILY"/>
    <property type="match status" value="1"/>
</dbReference>
<name>A0A2I4HR34_JUGRE</name>
<dbReference type="KEGG" id="jre:109020576"/>
<dbReference type="STRING" id="51240.A0A2I4HR34"/>
<reference evidence="2" key="1">
    <citation type="submission" date="2025-08" db="UniProtKB">
        <authorList>
            <consortium name="RefSeq"/>
        </authorList>
    </citation>
    <scope>IDENTIFICATION</scope>
    <source>
        <tissue evidence="2">Leaves</tissue>
    </source>
</reference>
<dbReference type="Gramene" id="Jr11_16660_p1">
    <property type="protein sequence ID" value="cds.Jr11_16660_p1"/>
    <property type="gene ID" value="Jr11_16660"/>
</dbReference>
<accession>A0A2I4HR34</accession>
<sequence>MKDLGALHYFLGVEVSYVSDGLVLHQSKYAIDLLDRALMRDCKPTHTPMTQKFKTVMDSTALCDPHTYRSLVGALQYLTLTRPDISFSVNYVSQFMHAPTQDHFTMVRRILRYVKGTAHHGLHIQNSSTLDLYAFSDADWAGCPQTRRSTTGFCTYLGSNLISWSAKKQPTVSRSSSEAEYRAMAQTAAEITWLTFILRDLQVPLITPPVLFCDNLSSLFMTVNPVFHSRSKHIELDYHYIRERVSLGLLITRHISTSAQIADVFTKPQTRYDLDRLKNKLCLVTTPSLRADDNIHLSINTIPDMETISMESSMTNMDAKSVVKRL</sequence>
<dbReference type="RefSeq" id="XP_018858609.2">
    <property type="nucleotide sequence ID" value="XM_019003064.2"/>
</dbReference>
<protein>
    <submittedName>
        <fullName evidence="2">Uncharacterized mitochondrial protein AtMg00810-like</fullName>
    </submittedName>
</protein>
<dbReference type="SUPFAM" id="SSF56672">
    <property type="entry name" value="DNA/RNA polymerases"/>
    <property type="match status" value="1"/>
</dbReference>
<dbReference type="OrthoDB" id="1931513at2759"/>